<evidence type="ECO:0000256" key="2">
    <source>
        <dbReference type="ARBA" id="ARBA00022679"/>
    </source>
</evidence>
<gene>
    <name evidence="4" type="ORF">ACFQ24_19555</name>
</gene>
<dbReference type="PANTHER" id="PTHR12526:SF510">
    <property type="entry name" value="D-INOSITOL 3-PHOSPHATE GLYCOSYLTRANSFERASE"/>
    <property type="match status" value="1"/>
</dbReference>
<evidence type="ECO:0000256" key="1">
    <source>
        <dbReference type="ARBA" id="ARBA00022676"/>
    </source>
</evidence>
<proteinExistence type="predicted"/>
<dbReference type="Proteomes" id="UP001597203">
    <property type="component" value="Unassembled WGS sequence"/>
</dbReference>
<feature type="domain" description="Glycosyl transferase family 1" evidence="3">
    <location>
        <begin position="155"/>
        <end position="310"/>
    </location>
</feature>
<keyword evidence="1 4" id="KW-0328">Glycosyltransferase</keyword>
<reference evidence="5" key="1">
    <citation type="journal article" date="2019" name="Int. J. Syst. Evol. Microbiol.">
        <title>The Global Catalogue of Microorganisms (GCM) 10K type strain sequencing project: providing services to taxonomists for standard genome sequencing and annotation.</title>
        <authorList>
            <consortium name="The Broad Institute Genomics Platform"/>
            <consortium name="The Broad Institute Genome Sequencing Center for Infectious Disease"/>
            <person name="Wu L."/>
            <person name="Ma J."/>
        </authorList>
    </citation>
    <scope>NUCLEOTIDE SEQUENCE [LARGE SCALE GENOMIC DNA]</scope>
    <source>
        <strain evidence="5">CCUG 54329</strain>
    </source>
</reference>
<evidence type="ECO:0000259" key="3">
    <source>
        <dbReference type="Pfam" id="PF00534"/>
    </source>
</evidence>
<evidence type="ECO:0000313" key="4">
    <source>
        <dbReference type="EMBL" id="MFD1107066.1"/>
    </source>
</evidence>
<dbReference type="EC" id="2.4.-.-" evidence="4"/>
<accession>A0ABW3P2Y9</accession>
<dbReference type="EMBL" id="JBHTLS010000134">
    <property type="protein sequence ID" value="MFD1107066.1"/>
    <property type="molecule type" value="Genomic_DNA"/>
</dbReference>
<name>A0ABW3P2Y9_9SPHN</name>
<keyword evidence="5" id="KW-1185">Reference proteome</keyword>
<dbReference type="PANTHER" id="PTHR12526">
    <property type="entry name" value="GLYCOSYLTRANSFERASE"/>
    <property type="match status" value="1"/>
</dbReference>
<evidence type="ECO:0000313" key="5">
    <source>
        <dbReference type="Proteomes" id="UP001597203"/>
    </source>
</evidence>
<dbReference type="InterPro" id="IPR001296">
    <property type="entry name" value="Glyco_trans_1"/>
</dbReference>
<dbReference type="RefSeq" id="WP_429614782.1">
    <property type="nucleotide sequence ID" value="NZ_JBNPXT010000002.1"/>
</dbReference>
<protein>
    <submittedName>
        <fullName evidence="4">Glycosyltransferase family 4 protein</fullName>
        <ecNumber evidence="4">2.4.-.-</ecNumber>
    </submittedName>
</protein>
<dbReference type="CDD" id="cd03801">
    <property type="entry name" value="GT4_PimA-like"/>
    <property type="match status" value="1"/>
</dbReference>
<keyword evidence="2 4" id="KW-0808">Transferase</keyword>
<dbReference type="GO" id="GO:0016757">
    <property type="term" value="F:glycosyltransferase activity"/>
    <property type="evidence" value="ECO:0007669"/>
    <property type="project" value="UniProtKB-KW"/>
</dbReference>
<comment type="caution">
    <text evidence="4">The sequence shown here is derived from an EMBL/GenBank/DDBJ whole genome shotgun (WGS) entry which is preliminary data.</text>
</comment>
<dbReference type="SUPFAM" id="SSF53756">
    <property type="entry name" value="UDP-Glycosyltransferase/glycogen phosphorylase"/>
    <property type="match status" value="1"/>
</dbReference>
<sequence>MGRVKDYIIEAAPSAWPDLRTLHLVTRDESTKLQSLFLLLKALGTIFRHRREILLVHVNIGDKGSAARKSVVTLFSRLLRLPTVLHLHAVELEQMPGPALALLGFVFRSATAVVVLGERYRRWVIDRLGVKPERAKILWNGVPVATPPHRLHANGTKPLDILFLGSLGQRKGTHDLLAALAQLPADVPDWRMTFAGPGDIAMFEAKAADLGIADRCRFTGWLDQAGSREVTATSDIMVLPSYHEGLPLVILEALGLGTPVVTTPVGVIPEVLTDGQDVLFCQPGDVSALAGRIAALLREPALRQSLSDNGLALYHRRFSLQSFSASLSDIWQASLPAGAQRSVGGQVA</sequence>
<dbReference type="Gene3D" id="3.40.50.2000">
    <property type="entry name" value="Glycogen Phosphorylase B"/>
    <property type="match status" value="2"/>
</dbReference>
<organism evidence="4 5">
    <name type="scientific">Sphingobium olei</name>
    <dbReference type="NCBI Taxonomy" id="420955"/>
    <lineage>
        <taxon>Bacteria</taxon>
        <taxon>Pseudomonadati</taxon>
        <taxon>Pseudomonadota</taxon>
        <taxon>Alphaproteobacteria</taxon>
        <taxon>Sphingomonadales</taxon>
        <taxon>Sphingomonadaceae</taxon>
        <taxon>Sphingobium</taxon>
    </lineage>
</organism>
<dbReference type="Pfam" id="PF00534">
    <property type="entry name" value="Glycos_transf_1"/>
    <property type="match status" value="1"/>
</dbReference>